<organism evidence="1 2">
    <name type="scientific">Longicatena caecimuris</name>
    <dbReference type="NCBI Taxonomy" id="1796635"/>
    <lineage>
        <taxon>Bacteria</taxon>
        <taxon>Bacillati</taxon>
        <taxon>Bacillota</taxon>
        <taxon>Erysipelotrichia</taxon>
        <taxon>Erysipelotrichales</taxon>
        <taxon>Erysipelotrichaceae</taxon>
        <taxon>Longicatena</taxon>
    </lineage>
</organism>
<evidence type="ECO:0000313" key="1">
    <source>
        <dbReference type="EMBL" id="TCU60014.1"/>
    </source>
</evidence>
<proteinExistence type="predicted"/>
<dbReference type="Proteomes" id="UP000295773">
    <property type="component" value="Unassembled WGS sequence"/>
</dbReference>
<name>A0A4R3TFP4_9FIRM</name>
<dbReference type="AlphaFoldDB" id="A0A4R3TFP4"/>
<accession>A0A4R3TFP4</accession>
<dbReference type="EMBL" id="SMBP01000009">
    <property type="protein sequence ID" value="TCU60014.1"/>
    <property type="molecule type" value="Genomic_DNA"/>
</dbReference>
<dbReference type="RefSeq" id="WP_132224705.1">
    <property type="nucleotide sequence ID" value="NZ_JANKBG010000009.1"/>
</dbReference>
<keyword evidence="2" id="KW-1185">Reference proteome</keyword>
<evidence type="ECO:0008006" key="3">
    <source>
        <dbReference type="Google" id="ProtNLM"/>
    </source>
</evidence>
<gene>
    <name evidence="1" type="ORF">EDD61_10951</name>
</gene>
<reference evidence="1 2" key="1">
    <citation type="submission" date="2019-03" db="EMBL/GenBank/DDBJ databases">
        <title>Genomic Encyclopedia of Type Strains, Phase IV (KMG-IV): sequencing the most valuable type-strain genomes for metagenomic binning, comparative biology and taxonomic classification.</title>
        <authorList>
            <person name="Goeker M."/>
        </authorList>
    </citation>
    <scope>NUCLEOTIDE SEQUENCE [LARGE SCALE GENOMIC DNA]</scope>
    <source>
        <strain evidence="1 2">DSM 29481</strain>
    </source>
</reference>
<protein>
    <recommendedName>
        <fullName evidence="3">Capsid protein</fullName>
    </recommendedName>
</protein>
<comment type="caution">
    <text evidence="1">The sequence shown here is derived from an EMBL/GenBank/DDBJ whole genome shotgun (WGS) entry which is preliminary data.</text>
</comment>
<evidence type="ECO:0000313" key="2">
    <source>
        <dbReference type="Proteomes" id="UP000295773"/>
    </source>
</evidence>
<sequence length="301" mass="34139">MAELNYVTQFWPRIIEMYGHLLMSNELYNTNQDIKIINTKDIRLPKITVSGYKDHNRKSLSFNTGSYGNDFETKTLDHDRDIEFAIDPMDVDETNQIISLANVQARFEKTQAIPELDCYTFSKLYTEAKRVGAKINNTAITTANILSDFDENIEAMEESGVPLERVIMYCTPAFKTKLKNAEGIQRTLEVSGGAKNIDRRVRSLDDISTIKSVPASRLKTAFDFTEGFQVASAGKQINYIMIDPEAQVSRVKYSYIKAFTPGHDSRCADKYLYQNRRFNGTFALLDDLLKQGCIINAEAEG</sequence>